<dbReference type="EMBL" id="JAUEPU010000003">
    <property type="protein sequence ID" value="KAK0503917.1"/>
    <property type="molecule type" value="Genomic_DNA"/>
</dbReference>
<evidence type="ECO:0000313" key="1">
    <source>
        <dbReference type="EMBL" id="KAK0503917.1"/>
    </source>
</evidence>
<gene>
    <name evidence="1" type="ORF">EDD18DRAFT_1457026</name>
</gene>
<protein>
    <submittedName>
        <fullName evidence="1">Uncharacterized protein</fullName>
    </submittedName>
</protein>
<dbReference type="Proteomes" id="UP001175228">
    <property type="component" value="Unassembled WGS sequence"/>
</dbReference>
<dbReference type="AlphaFoldDB" id="A0AA39QJ70"/>
<name>A0AA39QJ70_9AGAR</name>
<dbReference type="SUPFAM" id="SSF56973">
    <property type="entry name" value="Aerolisin/ETX pore-forming domain"/>
    <property type="match status" value="1"/>
</dbReference>
<accession>A0AA39QJ70</accession>
<proteinExistence type="predicted"/>
<keyword evidence="2" id="KW-1185">Reference proteome</keyword>
<comment type="caution">
    <text evidence="1">The sequence shown here is derived from an EMBL/GenBank/DDBJ whole genome shotgun (WGS) entry which is preliminary data.</text>
</comment>
<reference evidence="1" key="1">
    <citation type="submission" date="2023-06" db="EMBL/GenBank/DDBJ databases">
        <authorList>
            <consortium name="Lawrence Berkeley National Laboratory"/>
            <person name="Ahrendt S."/>
            <person name="Sahu N."/>
            <person name="Indic B."/>
            <person name="Wong-Bajracharya J."/>
            <person name="Merenyi Z."/>
            <person name="Ke H.-M."/>
            <person name="Monk M."/>
            <person name="Kocsube S."/>
            <person name="Drula E."/>
            <person name="Lipzen A."/>
            <person name="Balint B."/>
            <person name="Henrissat B."/>
            <person name="Andreopoulos B."/>
            <person name="Martin F.M."/>
            <person name="Harder C.B."/>
            <person name="Rigling D."/>
            <person name="Ford K.L."/>
            <person name="Foster G.D."/>
            <person name="Pangilinan J."/>
            <person name="Papanicolaou A."/>
            <person name="Barry K."/>
            <person name="LaButti K."/>
            <person name="Viragh M."/>
            <person name="Koriabine M."/>
            <person name="Yan M."/>
            <person name="Riley R."/>
            <person name="Champramary S."/>
            <person name="Plett K.L."/>
            <person name="Tsai I.J."/>
            <person name="Slot J."/>
            <person name="Sipos G."/>
            <person name="Plett J."/>
            <person name="Nagy L.G."/>
            <person name="Grigoriev I.V."/>
        </authorList>
    </citation>
    <scope>NUCLEOTIDE SEQUENCE</scope>
    <source>
        <strain evidence="1">HWK02</strain>
    </source>
</reference>
<organism evidence="1 2">
    <name type="scientific">Armillaria luteobubalina</name>
    <dbReference type="NCBI Taxonomy" id="153913"/>
    <lineage>
        <taxon>Eukaryota</taxon>
        <taxon>Fungi</taxon>
        <taxon>Dikarya</taxon>
        <taxon>Basidiomycota</taxon>
        <taxon>Agaricomycotina</taxon>
        <taxon>Agaricomycetes</taxon>
        <taxon>Agaricomycetidae</taxon>
        <taxon>Agaricales</taxon>
        <taxon>Marasmiineae</taxon>
        <taxon>Physalacriaceae</taxon>
        <taxon>Armillaria</taxon>
    </lineage>
</organism>
<evidence type="ECO:0000313" key="2">
    <source>
        <dbReference type="Proteomes" id="UP001175228"/>
    </source>
</evidence>
<sequence length="299" mass="33788">MPIPSALWTLNYMLHIGLLLRRDRADLLHVARSEERAILNSKDKPPSRWCSSQSVRHSPILFPPSRSSYIIMSGFSDHIVYKPKNGNALVKSGRTTIYNSPGNQAFYAARDTYLIDTTWIYKMSWENNTDATQTYSLKYTTGLKVTVGSEVSASVGMGAAYEGLSISMDISTKVFSSTETTSGVEKTITLNIPPKSRLTFYQRKYRFRDTMFFVLDAWNEEWNAGSWGGYTITRKECEVEIMSEDYLTTDIVLDSSSAGTMAVPTVSRSDPSNIEGRRLTRKRENLTEWAKDDLSRMGL</sequence>